<proteinExistence type="predicted"/>
<dbReference type="Proteomes" id="UP000327439">
    <property type="component" value="Chromosome A11"/>
</dbReference>
<dbReference type="InterPro" id="IPR035897">
    <property type="entry name" value="Toll_tir_struct_dom_sf"/>
</dbReference>
<dbReference type="Pfam" id="PF01582">
    <property type="entry name" value="TIR"/>
    <property type="match status" value="1"/>
</dbReference>
<dbReference type="AlphaFoldDB" id="A0A5J5TWS3"/>
<dbReference type="Pfam" id="PF20160">
    <property type="entry name" value="C-JID"/>
    <property type="match status" value="1"/>
</dbReference>
<dbReference type="OrthoDB" id="974656at2759"/>
<evidence type="ECO:0000256" key="3">
    <source>
        <dbReference type="ARBA" id="ARBA00022737"/>
    </source>
</evidence>
<dbReference type="GO" id="GO:0006952">
    <property type="term" value="P:defense response"/>
    <property type="evidence" value="ECO:0007669"/>
    <property type="project" value="InterPro"/>
</dbReference>
<dbReference type="InterPro" id="IPR042197">
    <property type="entry name" value="Apaf_helical"/>
</dbReference>
<evidence type="ECO:0000256" key="5">
    <source>
        <dbReference type="ARBA" id="ARBA00022821"/>
    </source>
</evidence>
<dbReference type="SMART" id="SM00255">
    <property type="entry name" value="TIR"/>
    <property type="match status" value="1"/>
</dbReference>
<evidence type="ECO:0000313" key="10">
    <source>
        <dbReference type="Proteomes" id="UP000327439"/>
    </source>
</evidence>
<dbReference type="Gene3D" id="3.80.10.10">
    <property type="entry name" value="Ribonuclease Inhibitor"/>
    <property type="match status" value="2"/>
</dbReference>
<organism evidence="9 10">
    <name type="scientific">Gossypium barbadense</name>
    <name type="common">Sea Island cotton</name>
    <name type="synonym">Hibiscus barbadensis</name>
    <dbReference type="NCBI Taxonomy" id="3634"/>
    <lineage>
        <taxon>Eukaryota</taxon>
        <taxon>Viridiplantae</taxon>
        <taxon>Streptophyta</taxon>
        <taxon>Embryophyta</taxon>
        <taxon>Tracheophyta</taxon>
        <taxon>Spermatophyta</taxon>
        <taxon>Magnoliopsida</taxon>
        <taxon>eudicotyledons</taxon>
        <taxon>Gunneridae</taxon>
        <taxon>Pentapetalae</taxon>
        <taxon>rosids</taxon>
        <taxon>malvids</taxon>
        <taxon>Malvales</taxon>
        <taxon>Malvaceae</taxon>
        <taxon>Malvoideae</taxon>
        <taxon>Gossypium</taxon>
    </lineage>
</organism>
<dbReference type="InterPro" id="IPR000157">
    <property type="entry name" value="TIR_dom"/>
</dbReference>
<evidence type="ECO:0000256" key="6">
    <source>
        <dbReference type="ARBA" id="ARBA00023027"/>
    </source>
</evidence>
<dbReference type="SUPFAM" id="SSF52540">
    <property type="entry name" value="P-loop containing nucleoside triphosphate hydrolases"/>
    <property type="match status" value="1"/>
</dbReference>
<dbReference type="EC" id="3.2.2.6" evidence="1"/>
<dbReference type="SUPFAM" id="SSF52058">
    <property type="entry name" value="L domain-like"/>
    <property type="match status" value="1"/>
</dbReference>
<reference evidence="10" key="1">
    <citation type="journal article" date="2020" name="Nat. Genet.">
        <title>Genomic diversifications of five Gossypium allopolyploid species and their impact on cotton improvement.</title>
        <authorList>
            <person name="Chen Z.J."/>
            <person name="Sreedasyam A."/>
            <person name="Ando A."/>
            <person name="Song Q."/>
            <person name="De Santiago L.M."/>
            <person name="Hulse-Kemp A.M."/>
            <person name="Ding M."/>
            <person name="Ye W."/>
            <person name="Kirkbride R.C."/>
            <person name="Jenkins J."/>
            <person name="Plott C."/>
            <person name="Lovell J."/>
            <person name="Lin Y.M."/>
            <person name="Vaughn R."/>
            <person name="Liu B."/>
            <person name="Simpson S."/>
            <person name="Scheffler B.E."/>
            <person name="Wen L."/>
            <person name="Saski C.A."/>
            <person name="Grover C.E."/>
            <person name="Hu G."/>
            <person name="Conover J.L."/>
            <person name="Carlson J.W."/>
            <person name="Shu S."/>
            <person name="Boston L.B."/>
            <person name="Williams M."/>
            <person name="Peterson D.G."/>
            <person name="McGee K."/>
            <person name="Jones D.C."/>
            <person name="Wendel J.F."/>
            <person name="Stelly D.M."/>
            <person name="Grimwood J."/>
            <person name="Schmutz J."/>
        </authorList>
    </citation>
    <scope>NUCLEOTIDE SEQUENCE [LARGE SCALE GENOMIC DNA]</scope>
    <source>
        <strain evidence="10">cv. 3-79</strain>
    </source>
</reference>
<dbReference type="InterPro" id="IPR058192">
    <property type="entry name" value="WHD_ROQ1-like"/>
</dbReference>
<dbReference type="GO" id="GO:0007165">
    <property type="term" value="P:signal transduction"/>
    <property type="evidence" value="ECO:0007669"/>
    <property type="project" value="InterPro"/>
</dbReference>
<dbReference type="InterPro" id="IPR045344">
    <property type="entry name" value="C-JID"/>
</dbReference>
<dbReference type="InterPro" id="IPR058546">
    <property type="entry name" value="RPS4B/Roq1-like_LRR"/>
</dbReference>
<dbReference type="InterPro" id="IPR032675">
    <property type="entry name" value="LRR_dom_sf"/>
</dbReference>
<protein>
    <recommendedName>
        <fullName evidence="1">ADP-ribosyl cyclase/cyclic ADP-ribose hydrolase</fullName>
        <ecNumber evidence="1">3.2.2.6</ecNumber>
    </recommendedName>
</protein>
<dbReference type="SUPFAM" id="SSF52200">
    <property type="entry name" value="Toll/Interleukin receptor TIR domain"/>
    <property type="match status" value="1"/>
</dbReference>
<dbReference type="Pfam" id="PF00931">
    <property type="entry name" value="NB-ARC"/>
    <property type="match status" value="1"/>
</dbReference>
<evidence type="ECO:0000256" key="4">
    <source>
        <dbReference type="ARBA" id="ARBA00022801"/>
    </source>
</evidence>
<dbReference type="InterPro" id="IPR027417">
    <property type="entry name" value="P-loop_NTPase"/>
</dbReference>
<keyword evidence="2" id="KW-0433">Leucine-rich repeat</keyword>
<dbReference type="PRINTS" id="PR00364">
    <property type="entry name" value="DISEASERSIST"/>
</dbReference>
<dbReference type="Gene3D" id="1.10.8.430">
    <property type="entry name" value="Helical domain of apoptotic protease-activating factors"/>
    <property type="match status" value="1"/>
</dbReference>
<dbReference type="Gene3D" id="3.40.50.300">
    <property type="entry name" value="P-loop containing nucleotide triphosphate hydrolases"/>
    <property type="match status" value="1"/>
</dbReference>
<dbReference type="EMBL" id="CM018212">
    <property type="protein sequence ID" value="KAB2059431.1"/>
    <property type="molecule type" value="Genomic_DNA"/>
</dbReference>
<dbReference type="GO" id="GO:0061809">
    <property type="term" value="F:NAD+ nucleosidase activity, cyclic ADP-ribose generating"/>
    <property type="evidence" value="ECO:0007669"/>
    <property type="project" value="UniProtKB-EC"/>
</dbReference>
<name>A0A5J5TWS3_GOSBA</name>
<dbReference type="InterPro" id="IPR002182">
    <property type="entry name" value="NB-ARC"/>
</dbReference>
<evidence type="ECO:0000256" key="1">
    <source>
        <dbReference type="ARBA" id="ARBA00011982"/>
    </source>
</evidence>
<dbReference type="InterPro" id="IPR044974">
    <property type="entry name" value="Disease_R_plants"/>
</dbReference>
<feature type="domain" description="TIR" evidence="8">
    <location>
        <begin position="15"/>
        <end position="171"/>
    </location>
</feature>
<dbReference type="PROSITE" id="PS50104">
    <property type="entry name" value="TIR"/>
    <property type="match status" value="1"/>
</dbReference>
<dbReference type="Pfam" id="PF23286">
    <property type="entry name" value="LRR_13"/>
    <property type="match status" value="1"/>
</dbReference>
<dbReference type="PANTHER" id="PTHR11017:SF559">
    <property type="entry name" value="DISEASE RESISTANCE PROTEIN CHL1"/>
    <property type="match status" value="1"/>
</dbReference>
<keyword evidence="3" id="KW-0677">Repeat</keyword>
<dbReference type="Gene3D" id="3.40.50.10140">
    <property type="entry name" value="Toll/interleukin-1 receptor homology (TIR) domain"/>
    <property type="match status" value="1"/>
</dbReference>
<dbReference type="Pfam" id="PF23282">
    <property type="entry name" value="WHD_ROQ1"/>
    <property type="match status" value="1"/>
</dbReference>
<dbReference type="PANTHER" id="PTHR11017">
    <property type="entry name" value="LEUCINE-RICH REPEAT-CONTAINING PROTEIN"/>
    <property type="match status" value="1"/>
</dbReference>
<evidence type="ECO:0000256" key="2">
    <source>
        <dbReference type="ARBA" id="ARBA00022614"/>
    </source>
</evidence>
<evidence type="ECO:0000313" key="9">
    <source>
        <dbReference type="EMBL" id="KAB2059431.1"/>
    </source>
</evidence>
<accession>A0A5J5TWS3</accession>
<evidence type="ECO:0000256" key="7">
    <source>
        <dbReference type="ARBA" id="ARBA00047304"/>
    </source>
</evidence>
<keyword evidence="4" id="KW-0378">Hydrolase</keyword>
<evidence type="ECO:0000259" key="8">
    <source>
        <dbReference type="PROSITE" id="PS50104"/>
    </source>
</evidence>
<dbReference type="SUPFAM" id="SSF52047">
    <property type="entry name" value="RNI-like"/>
    <property type="match status" value="1"/>
</dbReference>
<sequence>MSLLPSTSPSIPRQKEYDVFLSFRGEDTCHNFTDHLYDALRRSGIVTLRDDPKLEAGEGIAPELFKAIQQSWCSVIVFSENYVFSIWCLEKLAEIYFQSFYGVDPSNLRKQKGKVEAAFAKHEERYKEDEAKIQRWRNTLTEVANIKGWHSNNRHESEFIGDIIKKISAKLCQTYPIDHDELVGISPSLDEFHSEIEIGEDDIRIIGICGMGGIGKTTLARVVYSQMSPHFEGKSFLADVQEVSKKCGLVSLQKQLLSHILFDESFNFSNVHDGKTIISHRLSHKKVLLVLDDVDNLQHLKWLVGKRDWFDLGTNDALHLFNLKAFGCETMPKEDFIELAKRAVGYAGGLPLALEVLGSFLCDRDARQWTSAIERLGRDSNKEILDRLQISFDGLEEREKNIFLDIACFFNGEEKDFVMKVIDGCEFFPDIRIDVLIKKSILTINEYNELRMHDLLQEMGRKIVREKFIDEPGKRCRLWEERDVYHVLTKATVTKMIEGIIINNKRCEMGKTFTLSADAFLRMKRLRLLKILCRTNCYDLTYLSNELRLLDWMRCPLRSLPSSFKPENLVILLLHYSNIEQLWKENIPLYKLKVLNLKGSENLIMAPDFTTTPNLEILVLEGCTRLVYVHPSVGVLTRLKLLNLRGCKSLRSFPTKIGMESLEKLILSSCTNLKSFPEIDGKMECLLELYFDGSGIKELPISIGNLSSLVLLNLKDCRNLVDLPGSIDWCKILKSFNLSGCYKVEYLPENLQQKEFLEELDLSETSMTKPPPFIFQFKNLKVLSFNGSKGSSSNLSSLKELNLRDRNLCEGDIPSDISRLSCLEVLDLGGNNFISIPSYVTQFSKLVFLRLSDCRALESLPELPSSIKTVRVNGCTSLEIVANLSKVFNSKDWTAIIGVNCFRLAENVVGNSRAKFDIIILGSEMPEWFSKQRGGSSINIDLPLEVRNDSQWMGIALCCIFVSDDTSRDEKLMCGAVIHVDCSGWSVNLYFDQLLMKDHILIRYFSRDKLYPISLEEKSGERKTNNLWTTGCFDWECHQLELSFERPDSFKVKKCGVRIQHSADDGSTGNGSLIKQELNMYEEIDEGLQPKRMQKIFSAIMGRLGKKH</sequence>
<comment type="catalytic activity">
    <reaction evidence="7">
        <text>NAD(+) + H2O = ADP-D-ribose + nicotinamide + H(+)</text>
        <dbReference type="Rhea" id="RHEA:16301"/>
        <dbReference type="ChEBI" id="CHEBI:15377"/>
        <dbReference type="ChEBI" id="CHEBI:15378"/>
        <dbReference type="ChEBI" id="CHEBI:17154"/>
        <dbReference type="ChEBI" id="CHEBI:57540"/>
        <dbReference type="ChEBI" id="CHEBI:57967"/>
        <dbReference type="EC" id="3.2.2.6"/>
    </reaction>
    <physiologicalReaction direction="left-to-right" evidence="7">
        <dbReference type="Rhea" id="RHEA:16302"/>
    </physiologicalReaction>
</comment>
<gene>
    <name evidence="9" type="ORF">ES319_A11G302300v1</name>
</gene>
<keyword evidence="6" id="KW-0520">NAD</keyword>
<keyword evidence="10" id="KW-1185">Reference proteome</keyword>
<keyword evidence="5" id="KW-0611">Plant defense</keyword>
<dbReference type="GO" id="GO:0043531">
    <property type="term" value="F:ADP binding"/>
    <property type="evidence" value="ECO:0007669"/>
    <property type="project" value="InterPro"/>
</dbReference>